<keyword evidence="1" id="KW-0472">Membrane</keyword>
<keyword evidence="3" id="KW-1185">Reference proteome</keyword>
<reference evidence="2 3" key="1">
    <citation type="journal article" date="2017" name="Gigascience">
        <title>Draft genome of the honey bee ectoparasitic mite, Tropilaelaps mercedesae, is shaped by the parasitic life history.</title>
        <authorList>
            <person name="Dong X."/>
            <person name="Armstrong S.D."/>
            <person name="Xia D."/>
            <person name="Makepeace B.L."/>
            <person name="Darby A.C."/>
            <person name="Kadowaki T."/>
        </authorList>
    </citation>
    <scope>NUCLEOTIDE SEQUENCE [LARGE SCALE GENOMIC DNA]</scope>
    <source>
        <strain evidence="2">Wuxi-XJTLU</strain>
    </source>
</reference>
<dbReference type="InParanoid" id="A0A1V9X2R7"/>
<name>A0A1V9X2R7_9ACAR</name>
<dbReference type="Gene3D" id="1.20.1250.20">
    <property type="entry name" value="MFS general substrate transporter like domains"/>
    <property type="match status" value="1"/>
</dbReference>
<gene>
    <name evidence="2" type="ORF">BIW11_13227</name>
</gene>
<dbReference type="AlphaFoldDB" id="A0A1V9X2R7"/>
<sequence>MRNVKGFADDYKTYSMLAGVIQSAFFLGSLSGATGGGVLLQYFGYGWTTLIIVVIMALLTLAVAVTIISDRLCPSIGQMQIDLQMSEDVKLETGLRSNGVDSLHI</sequence>
<dbReference type="SUPFAM" id="SSF103473">
    <property type="entry name" value="MFS general substrate transporter"/>
    <property type="match status" value="1"/>
</dbReference>
<organism evidence="2 3">
    <name type="scientific">Tropilaelaps mercedesae</name>
    <dbReference type="NCBI Taxonomy" id="418985"/>
    <lineage>
        <taxon>Eukaryota</taxon>
        <taxon>Metazoa</taxon>
        <taxon>Ecdysozoa</taxon>
        <taxon>Arthropoda</taxon>
        <taxon>Chelicerata</taxon>
        <taxon>Arachnida</taxon>
        <taxon>Acari</taxon>
        <taxon>Parasitiformes</taxon>
        <taxon>Mesostigmata</taxon>
        <taxon>Gamasina</taxon>
        <taxon>Dermanyssoidea</taxon>
        <taxon>Laelapidae</taxon>
        <taxon>Tropilaelaps</taxon>
    </lineage>
</organism>
<feature type="transmembrane region" description="Helical" evidence="1">
    <location>
        <begin position="42"/>
        <end position="68"/>
    </location>
</feature>
<protein>
    <submittedName>
        <fullName evidence="2">MFS-type transporter SLC18B1-like</fullName>
    </submittedName>
</protein>
<accession>A0A1V9X2R7</accession>
<dbReference type="OrthoDB" id="497880at2759"/>
<dbReference type="InterPro" id="IPR036259">
    <property type="entry name" value="MFS_trans_sf"/>
</dbReference>
<dbReference type="Proteomes" id="UP000192247">
    <property type="component" value="Unassembled WGS sequence"/>
</dbReference>
<comment type="caution">
    <text evidence="2">The sequence shown here is derived from an EMBL/GenBank/DDBJ whole genome shotgun (WGS) entry which is preliminary data.</text>
</comment>
<keyword evidence="1" id="KW-0812">Transmembrane</keyword>
<evidence type="ECO:0000313" key="3">
    <source>
        <dbReference type="Proteomes" id="UP000192247"/>
    </source>
</evidence>
<dbReference type="STRING" id="418985.A0A1V9X2R7"/>
<keyword evidence="1" id="KW-1133">Transmembrane helix</keyword>
<dbReference type="EMBL" id="MNPL01026745">
    <property type="protein sequence ID" value="OQR67920.1"/>
    <property type="molecule type" value="Genomic_DNA"/>
</dbReference>
<proteinExistence type="predicted"/>
<evidence type="ECO:0000313" key="2">
    <source>
        <dbReference type="EMBL" id="OQR67920.1"/>
    </source>
</evidence>
<evidence type="ECO:0000256" key="1">
    <source>
        <dbReference type="SAM" id="Phobius"/>
    </source>
</evidence>